<reference evidence="2 3" key="1">
    <citation type="journal article" date="2022" name="Int. J. Syst. Evol. Microbiol.">
        <title>Apilactobacillus apisilvae sp. nov., Nicolia spurrieriana gen. nov. sp. nov., Bombilactobacillus folatiphilus sp. nov. and Bombilactobacillus thymidiniphilus sp. nov., four new lactic acid bacterial isolates from stingless bees Tetragonula carbonaria and Austroplebeia australis.</title>
        <authorList>
            <person name="Oliphant S.A."/>
            <person name="Watson-Haigh N.S."/>
            <person name="Sumby K.M."/>
            <person name="Gardner J."/>
            <person name="Groom S."/>
            <person name="Jiranek V."/>
        </authorList>
    </citation>
    <scope>NUCLEOTIDE SEQUENCE [LARGE SCALE GENOMIC DNA]</scope>
    <source>
        <strain evidence="2 3">SG5_A10</strain>
    </source>
</reference>
<dbReference type="RefSeq" id="WP_249511634.1">
    <property type="nucleotide sequence ID" value="NZ_CP093362.1"/>
</dbReference>
<gene>
    <name evidence="2" type="ORF">MOO46_03725</name>
</gene>
<name>A0ABY4PIL9_9LACO</name>
<protein>
    <submittedName>
        <fullName evidence="2">Uncharacterized protein</fullName>
    </submittedName>
</protein>
<keyword evidence="3" id="KW-1185">Reference proteome</keyword>
<evidence type="ECO:0000313" key="2">
    <source>
        <dbReference type="EMBL" id="UQS85670.1"/>
    </source>
</evidence>
<organism evidence="2 3">
    <name type="scientific">Apilactobacillus apisilvae</name>
    <dbReference type="NCBI Taxonomy" id="2923364"/>
    <lineage>
        <taxon>Bacteria</taxon>
        <taxon>Bacillati</taxon>
        <taxon>Bacillota</taxon>
        <taxon>Bacilli</taxon>
        <taxon>Lactobacillales</taxon>
        <taxon>Lactobacillaceae</taxon>
        <taxon>Apilactobacillus</taxon>
    </lineage>
</organism>
<feature type="chain" id="PRO_5045700352" evidence="1">
    <location>
        <begin position="36"/>
        <end position="87"/>
    </location>
</feature>
<evidence type="ECO:0000256" key="1">
    <source>
        <dbReference type="SAM" id="SignalP"/>
    </source>
</evidence>
<sequence length="87" mass="9811">MKISKRMKKLTGVSMASIALLLGGYQALNIVTAHAQGPVTVLNKAQLNHFKFDNRKIPQTYHGIWYYAYKETPKSSIKLSKMSINNI</sequence>
<feature type="signal peptide" evidence="1">
    <location>
        <begin position="1"/>
        <end position="35"/>
    </location>
</feature>
<evidence type="ECO:0000313" key="3">
    <source>
        <dbReference type="Proteomes" id="UP000831859"/>
    </source>
</evidence>
<keyword evidence="1" id="KW-0732">Signal</keyword>
<accession>A0ABY4PIL9</accession>
<dbReference type="Proteomes" id="UP000831859">
    <property type="component" value="Chromosome"/>
</dbReference>
<proteinExistence type="predicted"/>
<dbReference type="EMBL" id="CP093362">
    <property type="protein sequence ID" value="UQS85670.1"/>
    <property type="molecule type" value="Genomic_DNA"/>
</dbReference>